<dbReference type="Proteomes" id="UP000824533">
    <property type="component" value="Linkage Group LG23"/>
</dbReference>
<evidence type="ECO:0000313" key="1">
    <source>
        <dbReference type="EMBL" id="KAJ0171842.1"/>
    </source>
</evidence>
<gene>
    <name evidence="1" type="ORF">K1T71_012605</name>
</gene>
<sequence length="108" mass="12665">MERVRFVITVFLGISIFFVASKPWTVRPEFWFDDFYRLKSNDVPDLDSFDVRNNCNICPRVYLPVCGDDNKTYMSECKLKCMNVNKFALEKDTEVKMVRTGPCEVFPS</sequence>
<protein>
    <submittedName>
        <fullName evidence="1">Uncharacterized protein</fullName>
    </submittedName>
</protein>
<organism evidence="1 2">
    <name type="scientific">Dendrolimus kikuchii</name>
    <dbReference type="NCBI Taxonomy" id="765133"/>
    <lineage>
        <taxon>Eukaryota</taxon>
        <taxon>Metazoa</taxon>
        <taxon>Ecdysozoa</taxon>
        <taxon>Arthropoda</taxon>
        <taxon>Hexapoda</taxon>
        <taxon>Insecta</taxon>
        <taxon>Pterygota</taxon>
        <taxon>Neoptera</taxon>
        <taxon>Endopterygota</taxon>
        <taxon>Lepidoptera</taxon>
        <taxon>Glossata</taxon>
        <taxon>Ditrysia</taxon>
        <taxon>Bombycoidea</taxon>
        <taxon>Lasiocampidae</taxon>
        <taxon>Dendrolimus</taxon>
    </lineage>
</organism>
<name>A0ACC1CJV5_9NEOP</name>
<reference evidence="1 2" key="1">
    <citation type="journal article" date="2021" name="Front. Genet.">
        <title>Chromosome-Level Genome Assembly Reveals Significant Gene Expansion in the Toll and IMD Signaling Pathways of Dendrolimus kikuchii.</title>
        <authorList>
            <person name="Zhou J."/>
            <person name="Wu P."/>
            <person name="Xiong Z."/>
            <person name="Liu N."/>
            <person name="Zhao N."/>
            <person name="Ji M."/>
            <person name="Qiu Y."/>
            <person name="Yang B."/>
        </authorList>
    </citation>
    <scope>NUCLEOTIDE SEQUENCE [LARGE SCALE GENOMIC DNA]</scope>
    <source>
        <strain evidence="1">Ann1</strain>
    </source>
</reference>
<comment type="caution">
    <text evidence="1">The sequence shown here is derived from an EMBL/GenBank/DDBJ whole genome shotgun (WGS) entry which is preliminary data.</text>
</comment>
<keyword evidence="2" id="KW-1185">Reference proteome</keyword>
<evidence type="ECO:0000313" key="2">
    <source>
        <dbReference type="Proteomes" id="UP000824533"/>
    </source>
</evidence>
<dbReference type="EMBL" id="CM034409">
    <property type="protein sequence ID" value="KAJ0171842.1"/>
    <property type="molecule type" value="Genomic_DNA"/>
</dbReference>
<proteinExistence type="predicted"/>
<accession>A0ACC1CJV5</accession>